<gene>
    <name evidence="4" type="ORF">SAMEA3545359_02399</name>
</gene>
<sequence>MMKIYGVNGGPRKNWNTATMLEHFLQGARSAGAEVETIHLFDLDYTGCRSCFLCKHRGPTYGRCSYRDGLQPVLEKLRQADGIAFASPIYFHQITA</sequence>
<evidence type="ECO:0000259" key="3">
    <source>
        <dbReference type="Pfam" id="PF03358"/>
    </source>
</evidence>
<organism evidence="4">
    <name type="scientific">uncultured Anaerotruncus sp</name>
    <dbReference type="NCBI Taxonomy" id="905011"/>
    <lineage>
        <taxon>Bacteria</taxon>
        <taxon>Bacillati</taxon>
        <taxon>Bacillota</taxon>
        <taxon>Clostridia</taxon>
        <taxon>Eubacteriales</taxon>
        <taxon>Oscillospiraceae</taxon>
        <taxon>Anaerotruncus</taxon>
        <taxon>environmental samples</taxon>
    </lineage>
</organism>
<accession>A0A1C6JXW0</accession>
<dbReference type="InterPro" id="IPR005025">
    <property type="entry name" value="FMN_Rdtase-like_dom"/>
</dbReference>
<feature type="domain" description="NADPH-dependent FMN reductase-like" evidence="3">
    <location>
        <begin position="2"/>
        <end position="96"/>
    </location>
</feature>
<dbReference type="SUPFAM" id="SSF52218">
    <property type="entry name" value="Flavoproteins"/>
    <property type="match status" value="1"/>
</dbReference>
<dbReference type="AlphaFoldDB" id="A0A1C6JXW0"/>
<dbReference type="PANTHER" id="PTHR43278:SF2">
    <property type="entry name" value="IRON-SULFUR FLAVOPROTEIN"/>
    <property type="match status" value="1"/>
</dbReference>
<evidence type="ECO:0000256" key="2">
    <source>
        <dbReference type="ARBA" id="ARBA00022643"/>
    </source>
</evidence>
<evidence type="ECO:0000313" key="4">
    <source>
        <dbReference type="EMBL" id="SCJ86828.1"/>
    </source>
</evidence>
<dbReference type="PANTHER" id="PTHR43278">
    <property type="entry name" value="NAD(P)H-DEPENDENT FMN-CONTAINING OXIDOREDUCTASE YWQN-RELATED"/>
    <property type="match status" value="1"/>
</dbReference>
<protein>
    <submittedName>
        <fullName evidence="4">NADPH-dependent FMN reductase</fullName>
    </submittedName>
</protein>
<proteinExistence type="predicted"/>
<reference evidence="4" key="1">
    <citation type="submission" date="2015-09" db="EMBL/GenBank/DDBJ databases">
        <authorList>
            <consortium name="Pathogen Informatics"/>
        </authorList>
    </citation>
    <scope>NUCLEOTIDE SEQUENCE</scope>
    <source>
        <strain evidence="4">2789STDY5834896</strain>
    </source>
</reference>
<dbReference type="Gene3D" id="3.40.50.360">
    <property type="match status" value="1"/>
</dbReference>
<dbReference type="InterPro" id="IPR051796">
    <property type="entry name" value="ISF_SsuE-like"/>
</dbReference>
<dbReference type="GO" id="GO:0016491">
    <property type="term" value="F:oxidoreductase activity"/>
    <property type="evidence" value="ECO:0007669"/>
    <property type="project" value="InterPro"/>
</dbReference>
<dbReference type="Pfam" id="PF03358">
    <property type="entry name" value="FMN_red"/>
    <property type="match status" value="1"/>
</dbReference>
<evidence type="ECO:0000256" key="1">
    <source>
        <dbReference type="ARBA" id="ARBA00022630"/>
    </source>
</evidence>
<dbReference type="InterPro" id="IPR029039">
    <property type="entry name" value="Flavoprotein-like_sf"/>
</dbReference>
<name>A0A1C6JXW0_9FIRM</name>
<dbReference type="EMBL" id="FMHG01000002">
    <property type="protein sequence ID" value="SCJ86828.1"/>
    <property type="molecule type" value="Genomic_DNA"/>
</dbReference>
<keyword evidence="1" id="KW-0285">Flavoprotein</keyword>
<keyword evidence="2" id="KW-0288">FMN</keyword>